<dbReference type="PANTHER" id="PTHR12673">
    <property type="entry name" value="FACIOGENITAL DYSPLASIA PROTEIN"/>
    <property type="match status" value="1"/>
</dbReference>
<dbReference type="CDD" id="cd00160">
    <property type="entry name" value="RhoGEF"/>
    <property type="match status" value="1"/>
</dbReference>
<dbReference type="EMBL" id="CAJJDN010000037">
    <property type="protein sequence ID" value="CAD8078331.1"/>
    <property type="molecule type" value="Genomic_DNA"/>
</dbReference>
<dbReference type="PROSITE" id="PS00741">
    <property type="entry name" value="DH_1"/>
    <property type="match status" value="1"/>
</dbReference>
<name>A0A8S1MIQ6_9CILI</name>
<dbReference type="SMART" id="SM00325">
    <property type="entry name" value="RhoGEF"/>
    <property type="match status" value="1"/>
</dbReference>
<dbReference type="GO" id="GO:0005085">
    <property type="term" value="F:guanyl-nucleotide exchange factor activity"/>
    <property type="evidence" value="ECO:0007669"/>
    <property type="project" value="InterPro"/>
</dbReference>
<sequence>MFQKLKASIFKSSFNHLQEAFRMTRWTGCTTEQSKSQLNNFEQLILDSSQNIQTQDELSEKQYQLLIKNTILIQSYFKSYLSKKKYAYMKKWAKYRKHVYQELIITEQVYLSDLKAIIDNILIIAEQQNLLPENEIQTTFSNICHIYNFNKKFYEEIIKEFNNYHPNSCFGNVFQKFIPFFKIYFQYYADYKSYQINYLRQTYQDFDKHLFNLEKQDFFRGTDLNSFLVKPIQRLPKYALLIKDLVKHTWKSHPDYQNLQQTFYEFNLVTFKINHLMGNILKNQALFDLQKKFFDPLNVDIVESTRNFILTETVYLKNYQEDPAILYLCNDLIIISKKTEFNEKQINERLLTYLYINEYSQIWDASQDSLTLIFVTQDQNIKFMCQDQEQQQKLLEEINNLIKANHQSSCLIKSSFQINPVRVFVTQVSRGKSRIPFKTYAKFEILVVFDKREYRIWTRHKILLKIQNTLKKQYQKDYESMKETNILFQDWIKNKLNKQNYDGRKVIVETFLEILLNSQYVKSKPESYLKFLDLPQNFYQKFNESQFTN</sequence>
<dbReference type="InterPro" id="IPR001331">
    <property type="entry name" value="GDS_CDC24_CS"/>
</dbReference>
<dbReference type="AlphaFoldDB" id="A0A8S1MIQ6"/>
<organism evidence="2 3">
    <name type="scientific">Paramecium sonneborni</name>
    <dbReference type="NCBI Taxonomy" id="65129"/>
    <lineage>
        <taxon>Eukaryota</taxon>
        <taxon>Sar</taxon>
        <taxon>Alveolata</taxon>
        <taxon>Ciliophora</taxon>
        <taxon>Intramacronucleata</taxon>
        <taxon>Oligohymenophorea</taxon>
        <taxon>Peniculida</taxon>
        <taxon>Parameciidae</taxon>
        <taxon>Paramecium</taxon>
    </lineage>
</organism>
<evidence type="ECO:0000313" key="2">
    <source>
        <dbReference type="EMBL" id="CAD8078331.1"/>
    </source>
</evidence>
<dbReference type="PROSITE" id="PS50010">
    <property type="entry name" value="DH_2"/>
    <property type="match status" value="1"/>
</dbReference>
<comment type="caution">
    <text evidence="2">The sequence shown here is derived from an EMBL/GenBank/DDBJ whole genome shotgun (WGS) entry which is preliminary data.</text>
</comment>
<dbReference type="GO" id="GO:0005737">
    <property type="term" value="C:cytoplasm"/>
    <property type="evidence" value="ECO:0007669"/>
    <property type="project" value="TreeGrafter"/>
</dbReference>
<dbReference type="OrthoDB" id="660555at2759"/>
<evidence type="ECO:0000259" key="1">
    <source>
        <dbReference type="PROSITE" id="PS50010"/>
    </source>
</evidence>
<dbReference type="PROSITE" id="PS50096">
    <property type="entry name" value="IQ"/>
    <property type="match status" value="1"/>
</dbReference>
<dbReference type="InterPro" id="IPR000219">
    <property type="entry name" value="DH_dom"/>
</dbReference>
<gene>
    <name evidence="2" type="ORF">PSON_ATCC_30995.1.T0370247</name>
</gene>
<keyword evidence="3" id="KW-1185">Reference proteome</keyword>
<dbReference type="InterPro" id="IPR051092">
    <property type="entry name" value="FYVE_RhoGEF_PH"/>
</dbReference>
<dbReference type="Proteomes" id="UP000692954">
    <property type="component" value="Unassembled WGS sequence"/>
</dbReference>
<evidence type="ECO:0000313" key="3">
    <source>
        <dbReference type="Proteomes" id="UP000692954"/>
    </source>
</evidence>
<dbReference type="PANTHER" id="PTHR12673:SF159">
    <property type="entry name" value="LD03170P"/>
    <property type="match status" value="1"/>
</dbReference>
<feature type="domain" description="DH" evidence="1">
    <location>
        <begin position="95"/>
        <end position="276"/>
    </location>
</feature>
<accession>A0A8S1MIQ6</accession>
<reference evidence="2" key="1">
    <citation type="submission" date="2021-01" db="EMBL/GenBank/DDBJ databases">
        <authorList>
            <consortium name="Genoscope - CEA"/>
            <person name="William W."/>
        </authorList>
    </citation>
    <scope>NUCLEOTIDE SEQUENCE</scope>
</reference>
<protein>
    <recommendedName>
        <fullName evidence="1">DH domain-containing protein</fullName>
    </recommendedName>
</protein>
<dbReference type="CDD" id="cd23767">
    <property type="entry name" value="IQCD"/>
    <property type="match status" value="1"/>
</dbReference>
<proteinExistence type="predicted"/>
<dbReference type="GO" id="GO:0035556">
    <property type="term" value="P:intracellular signal transduction"/>
    <property type="evidence" value="ECO:0007669"/>
    <property type="project" value="InterPro"/>
</dbReference>
<dbReference type="Pfam" id="PF00621">
    <property type="entry name" value="RhoGEF"/>
    <property type="match status" value="1"/>
</dbReference>